<name>A0A6G9Y4Z3_9NOCA</name>
<dbReference type="AlphaFoldDB" id="A0A6G9Y4Z3"/>
<protein>
    <submittedName>
        <fullName evidence="4">Alpha/beta fold hydrolase</fullName>
    </submittedName>
</protein>
<dbReference type="Proteomes" id="UP000503540">
    <property type="component" value="Chromosome"/>
</dbReference>
<dbReference type="Pfam" id="PF00561">
    <property type="entry name" value="Abhydrolase_1"/>
    <property type="match status" value="1"/>
</dbReference>
<accession>A0A6G9Y4Z3</accession>
<dbReference type="InterPro" id="IPR000073">
    <property type="entry name" value="AB_hydrolase_1"/>
</dbReference>
<feature type="chain" id="PRO_5039138028" evidence="1">
    <location>
        <begin position="27"/>
        <end position="531"/>
    </location>
</feature>
<gene>
    <name evidence="4" type="ORF">F5544_01695</name>
</gene>
<keyword evidence="1" id="KW-0732">Signal</keyword>
<dbReference type="KEGG" id="nah:F5544_01695"/>
<dbReference type="InterPro" id="IPR029058">
    <property type="entry name" value="AB_hydrolase_fold"/>
</dbReference>
<reference evidence="4 5" key="1">
    <citation type="journal article" date="2019" name="ACS Chem. Biol.">
        <title>Identification and Mobilization of a Cryptic Antibiotic Biosynthesis Gene Locus from a Human-Pathogenic Nocardia Isolate.</title>
        <authorList>
            <person name="Herisse M."/>
            <person name="Ishida K."/>
            <person name="Porter J.L."/>
            <person name="Howden B."/>
            <person name="Hertweck C."/>
            <person name="Stinear T.P."/>
            <person name="Pidot S.J."/>
        </authorList>
    </citation>
    <scope>NUCLEOTIDE SEQUENCE [LARGE SCALE GENOMIC DNA]</scope>
    <source>
        <strain evidence="4 5">AUSMDU00012717</strain>
    </source>
</reference>
<dbReference type="EMBL" id="CP046172">
    <property type="protein sequence ID" value="QIS08261.1"/>
    <property type="molecule type" value="Genomic_DNA"/>
</dbReference>
<dbReference type="PROSITE" id="PS51257">
    <property type="entry name" value="PROKAR_LIPOPROTEIN"/>
    <property type="match status" value="1"/>
</dbReference>
<keyword evidence="4" id="KW-0378">Hydrolase</keyword>
<dbReference type="Pfam" id="PF08386">
    <property type="entry name" value="Abhydrolase_4"/>
    <property type="match status" value="1"/>
</dbReference>
<evidence type="ECO:0000256" key="1">
    <source>
        <dbReference type="SAM" id="SignalP"/>
    </source>
</evidence>
<evidence type="ECO:0000259" key="3">
    <source>
        <dbReference type="Pfam" id="PF08386"/>
    </source>
</evidence>
<dbReference type="GO" id="GO:0016787">
    <property type="term" value="F:hydrolase activity"/>
    <property type="evidence" value="ECO:0007669"/>
    <property type="project" value="UniProtKB-KW"/>
</dbReference>
<proteinExistence type="predicted"/>
<feature type="domain" description="Peptidase S33 tripeptidyl aminopeptidase-like C-terminal" evidence="3">
    <location>
        <begin position="420"/>
        <end position="522"/>
    </location>
</feature>
<evidence type="ECO:0000259" key="2">
    <source>
        <dbReference type="Pfam" id="PF00561"/>
    </source>
</evidence>
<dbReference type="SUPFAM" id="SSF53474">
    <property type="entry name" value="alpha/beta-Hydrolases"/>
    <property type="match status" value="1"/>
</dbReference>
<evidence type="ECO:0000313" key="5">
    <source>
        <dbReference type="Proteomes" id="UP000503540"/>
    </source>
</evidence>
<dbReference type="RefSeq" id="WP_167471536.1">
    <property type="nucleotide sequence ID" value="NZ_CP046172.1"/>
</dbReference>
<feature type="domain" description="AB hydrolase-1" evidence="2">
    <location>
        <begin position="102"/>
        <end position="251"/>
    </location>
</feature>
<dbReference type="InterPro" id="IPR013595">
    <property type="entry name" value="Pept_S33_TAP-like_C"/>
</dbReference>
<keyword evidence="5" id="KW-1185">Reference proteome</keyword>
<dbReference type="Gene3D" id="3.40.50.1820">
    <property type="entry name" value="alpha/beta hydrolase"/>
    <property type="match status" value="1"/>
</dbReference>
<sequence>MRTSKVVVLAGIAGLVSALLACSAPASRDAAAELVAQADAVPTPKLDWAPCQEPGLSGRQCATAKVPIDYAKPQGETLNLAVLKQPAKDPARRIGTLFTAVGGPGGSGLDWAKHGELFPDSEIARRFDVVTFDQRGIGRSGQIRCFPNAQAQEQFWSARVMPPVNPEQERTAEAASRQLAASCAANAGPLLDHLTSVDAARDLDLLRRAVGDAKLTYEGGSYASYLGEVYGALFGDRVRALQLSAMMDPVSYTTDTVSHIHDSSVGTEQVLTEFLRNCVRVGSPKCAFAGGPAGGAPGSADPVAALRARNSAVLQRLEDGPIVVGQGEQAATFTYAEVIPQHASLLYDAEQGWPGLSDLMANLERGQDGNPAVVREVLGAINFRSDFLDSFTAITCADTSLPRNPGNWPAMARQLATDAPTYGPHWIYLDQPCAAWPSPPAGYPQRYTGPWTLRSQTPALLINNRFDPVTGLPFAERAVQQLGNARLVVNDAYGHEPPGTCVKQVRERYLVDLQLPAPGFGCTADHAPFAD</sequence>
<feature type="signal peptide" evidence="1">
    <location>
        <begin position="1"/>
        <end position="26"/>
    </location>
</feature>
<organism evidence="4 5">
    <name type="scientific">Nocardia arthritidis</name>
    <dbReference type="NCBI Taxonomy" id="228602"/>
    <lineage>
        <taxon>Bacteria</taxon>
        <taxon>Bacillati</taxon>
        <taxon>Actinomycetota</taxon>
        <taxon>Actinomycetes</taxon>
        <taxon>Mycobacteriales</taxon>
        <taxon>Nocardiaceae</taxon>
        <taxon>Nocardia</taxon>
    </lineage>
</organism>
<evidence type="ECO:0000313" key="4">
    <source>
        <dbReference type="EMBL" id="QIS08261.1"/>
    </source>
</evidence>